<keyword evidence="17" id="KW-1185">Reference proteome</keyword>
<proteinExistence type="inferred from homology"/>
<evidence type="ECO:0000259" key="15">
    <source>
        <dbReference type="PROSITE" id="PS50026"/>
    </source>
</evidence>
<keyword evidence="3 9" id="KW-0245">EGF-like domain</keyword>
<feature type="domain" description="EGF-like" evidence="15">
    <location>
        <begin position="1021"/>
        <end position="1057"/>
    </location>
</feature>
<dbReference type="Gene3D" id="2.60.120.1000">
    <property type="match status" value="1"/>
</dbReference>
<comment type="caution">
    <text evidence="9">Lacks conserved residue(s) required for the propagation of feature annotation.</text>
</comment>
<dbReference type="SMART" id="SM00181">
    <property type="entry name" value="EGF"/>
    <property type="match status" value="2"/>
</dbReference>
<dbReference type="PROSITE" id="PS50022">
    <property type="entry name" value="FA58C_3"/>
    <property type="match status" value="1"/>
</dbReference>
<comment type="caution">
    <text evidence="16">The sequence shown here is derived from an EMBL/GenBank/DDBJ whole genome shotgun (WGS) entry which is preliminary data.</text>
</comment>
<evidence type="ECO:0000259" key="13">
    <source>
        <dbReference type="PROSITE" id="PS50022"/>
    </source>
</evidence>
<dbReference type="InterPro" id="IPR000421">
    <property type="entry name" value="FA58C"/>
</dbReference>
<dbReference type="Gene3D" id="2.10.25.10">
    <property type="entry name" value="Laminin"/>
    <property type="match status" value="2"/>
</dbReference>
<dbReference type="GO" id="GO:0016020">
    <property type="term" value="C:membrane"/>
    <property type="evidence" value="ECO:0007669"/>
    <property type="project" value="UniProtKB-SubCell"/>
</dbReference>
<evidence type="ECO:0000256" key="3">
    <source>
        <dbReference type="ARBA" id="ARBA00022536"/>
    </source>
</evidence>
<dbReference type="PROSITE" id="PS01286">
    <property type="entry name" value="FA58C_2"/>
    <property type="match status" value="1"/>
</dbReference>
<reference evidence="16 17" key="1">
    <citation type="submission" date="2019-07" db="EMBL/GenBank/DDBJ databases">
        <title>Draft genome assembly of a fouling barnacle, Amphibalanus amphitrite (Darwin, 1854): The first reference genome for Thecostraca.</title>
        <authorList>
            <person name="Kim W."/>
        </authorList>
    </citation>
    <scope>NUCLEOTIDE SEQUENCE [LARGE SCALE GENOMIC DNA]</scope>
    <source>
        <strain evidence="16">SNU_AA5</strain>
        <tissue evidence="16">Soma without cirri and trophi</tissue>
    </source>
</reference>
<dbReference type="InterPro" id="IPR050372">
    <property type="entry name" value="Neurexin-related_CASP"/>
</dbReference>
<evidence type="ECO:0000259" key="14">
    <source>
        <dbReference type="PROSITE" id="PS50025"/>
    </source>
</evidence>
<evidence type="ECO:0000256" key="6">
    <source>
        <dbReference type="ARBA" id="ARBA00022989"/>
    </source>
</evidence>
<dbReference type="PROSITE" id="PS50025">
    <property type="entry name" value="LAM_G_DOMAIN"/>
    <property type="match status" value="4"/>
</dbReference>
<evidence type="ECO:0000256" key="7">
    <source>
        <dbReference type="ARBA" id="ARBA00023136"/>
    </source>
</evidence>
<sequence length="1410" mass="158503">MFLTMFRQPLASFLLIIIINGCHSGDGAWTARISNVGQSLTVDLNDVYRITRIETQGRSASEQWVRQYSLAYGFNGRDFMDYRGPHGGAWCSPEGDRAWMPSMSNNKQYFTVDLGDTFRITRVATQGYPRSNNYVKRFGVEHSLDGRAFRPYRTEIGQAEEFNGNVNGDDVVENRFETPIVAQFVRIRPTRWQDRMSLRLELYGCAFCKKFLGIAGITMSFNGSAFVEKSLVRNQVHSLYDRFNFRFRTSHPNGVLMYSHGAQGDIFAIQLVENKLRLDIDLGSRQMTTLSVGSLLDDHLWHDVKVERTERMVNLSVDRVEVAREVNGVFRKLDLNAKFYLGGVPYIQKGIVSPSNFSGCIENLYVNSTNFIGEVRERHRDYTNHDGEFNCPAVHTVPMTFLDRTAFVKVTGNEGQTTLNISFEFRTYEEDGMLAYHNFLTRGYVKIFLEDGRFKVEISTREIDSVVLDPFEATYNDGRWHSATVALAENSAVTVIDGYPMYTQRLMTFSTGVDYLFAGGLPGIENPGYLGCMRSLAAGGNNQSPLNLGPQNKFNERYIVIDGCQMEDRCNPNPCEHEGVCTQNSREFFCDCRKTGYAGSVCRTTTNPISCAQHFMISRGGRRELIQLDVDGSGPLAAFPVTCVLTPEGQVSTERGWGHAVGDVGLGGDSSWSITCPVTSWWTGFERRGSYVQDFKYEANMKQIERLINGSLTCKQELFYACRRIAACSTPRYRPEEPFEPFSWWVSRNNEIMDYWGGSQPGSRKCACGIQGTCIDRTKDCNCDAGLELETSDGGDLMFKQDLPVRQLRFGDTGSPGDEKRGIYRVGSLICEGDAIFDNTVTFRLADATIDLPPFEMGYSGDVYFEFRTTKESGTFFHIEGDNGDYLKVSMKGGNAIQLEYRAGSVPLSATVEVSSRLNDDTWHSVLVERNRKQGRLLVDNSLRKEVSEPRGPVRSMRLTSKLVVGATTQYRNGFVGCMRAFLVNGQLQNLKYLVERGMWSTVHHRNIYLGPLYGVSVGCQGKCASSPCLNNGTCIEGYSDYECNCRWTAFKGPICADEIGVSMTRSYMIKYELEGSYKSTIAEYIRVGFTTTSPSGFLLGLVSNITKEYMTIMVSNSGKIVPYIRRRQPMRAGHRKKKCRGVSASSRHTVHQARRTVGVRALAAIIGRVPSNPVEGHIRVVFDFGFERRDVVYPDKIFNEGQFHDVHIRRLNGGATLQIQASLSSFTNDCVDDYPPYSETFYVNPSADVQFDNIQYMYIGKNESMLEGFVGCISRVEFDDLYPLKLMFQENRPSNVWGNTATIHEDYCGIEPVRHPEEQTETRPPPEVDEDIVSSLYNDINAAVLGGVLAVVLIALIIMGVLIARYANRHKGDYLTREDSGADGAEDADDAVTQGRTGHHVEKMKEFFI</sequence>
<evidence type="ECO:0000313" key="17">
    <source>
        <dbReference type="Proteomes" id="UP000440578"/>
    </source>
</evidence>
<dbReference type="Gene3D" id="2.60.120.200">
    <property type="match status" value="4"/>
</dbReference>
<feature type="domain" description="EGF-like" evidence="15">
    <location>
        <begin position="566"/>
        <end position="603"/>
    </location>
</feature>
<dbReference type="CDD" id="cd00057">
    <property type="entry name" value="FA58C"/>
    <property type="match status" value="1"/>
</dbReference>
<dbReference type="SUPFAM" id="SSF57196">
    <property type="entry name" value="EGF/Laminin"/>
    <property type="match status" value="1"/>
</dbReference>
<dbReference type="Proteomes" id="UP000440578">
    <property type="component" value="Unassembled WGS sequence"/>
</dbReference>
<feature type="signal peptide" evidence="12">
    <location>
        <begin position="1"/>
        <end position="24"/>
    </location>
</feature>
<feature type="transmembrane region" description="Helical" evidence="11">
    <location>
        <begin position="1343"/>
        <end position="1368"/>
    </location>
</feature>
<dbReference type="PROSITE" id="PS50026">
    <property type="entry name" value="EGF_3"/>
    <property type="match status" value="2"/>
</dbReference>
<keyword evidence="5 12" id="KW-0732">Signal</keyword>
<evidence type="ECO:0000256" key="1">
    <source>
        <dbReference type="ARBA" id="ARBA00004479"/>
    </source>
</evidence>
<feature type="domain" description="Laminin G" evidence="14">
    <location>
        <begin position="397"/>
        <end position="564"/>
    </location>
</feature>
<feature type="domain" description="Laminin G" evidence="14">
    <location>
        <begin position="839"/>
        <end position="1020"/>
    </location>
</feature>
<dbReference type="Gene3D" id="2.60.120.260">
    <property type="entry name" value="Galactose-binding domain-like"/>
    <property type="match status" value="2"/>
</dbReference>
<dbReference type="SMART" id="SM00231">
    <property type="entry name" value="FA58C"/>
    <property type="match status" value="1"/>
</dbReference>
<accession>A0A6A4X8W7</accession>
<keyword evidence="8" id="KW-1015">Disulfide bond</keyword>
<evidence type="ECO:0000256" key="10">
    <source>
        <dbReference type="SAM" id="MobiDB-lite"/>
    </source>
</evidence>
<dbReference type="InterPro" id="IPR001791">
    <property type="entry name" value="Laminin_G"/>
</dbReference>
<protein>
    <submittedName>
        <fullName evidence="16">Neurexin-4</fullName>
    </submittedName>
</protein>
<dbReference type="InterPro" id="IPR013320">
    <property type="entry name" value="ConA-like_dom_sf"/>
</dbReference>
<feature type="region of interest" description="Disordered" evidence="10">
    <location>
        <begin position="1378"/>
        <end position="1397"/>
    </location>
</feature>
<gene>
    <name evidence="16" type="primary">Nrx-IV_0</name>
    <name evidence="16" type="ORF">FJT64_014885</name>
</gene>
<evidence type="ECO:0000256" key="4">
    <source>
        <dbReference type="ARBA" id="ARBA00022692"/>
    </source>
</evidence>
<dbReference type="Pfam" id="PF00754">
    <property type="entry name" value="F5_F8_type_C"/>
    <property type="match status" value="2"/>
</dbReference>
<dbReference type="EMBL" id="VIIS01000006">
    <property type="protein sequence ID" value="KAF0314683.1"/>
    <property type="molecule type" value="Genomic_DNA"/>
</dbReference>
<feature type="domain" description="Laminin G" evidence="14">
    <location>
        <begin position="216"/>
        <end position="391"/>
    </location>
</feature>
<dbReference type="SUPFAM" id="SSF49785">
    <property type="entry name" value="Galactose-binding domain-like"/>
    <property type="match status" value="2"/>
</dbReference>
<evidence type="ECO:0000256" key="9">
    <source>
        <dbReference type="PROSITE-ProRule" id="PRU00076"/>
    </source>
</evidence>
<dbReference type="Pfam" id="PF02210">
    <property type="entry name" value="Laminin_G_2"/>
    <property type="match status" value="4"/>
</dbReference>
<keyword evidence="4 11" id="KW-0812">Transmembrane</keyword>
<evidence type="ECO:0000256" key="11">
    <source>
        <dbReference type="SAM" id="Phobius"/>
    </source>
</evidence>
<organism evidence="16 17">
    <name type="scientific">Amphibalanus amphitrite</name>
    <name type="common">Striped barnacle</name>
    <name type="synonym">Balanus amphitrite</name>
    <dbReference type="NCBI Taxonomy" id="1232801"/>
    <lineage>
        <taxon>Eukaryota</taxon>
        <taxon>Metazoa</taxon>
        <taxon>Ecdysozoa</taxon>
        <taxon>Arthropoda</taxon>
        <taxon>Crustacea</taxon>
        <taxon>Multicrustacea</taxon>
        <taxon>Cirripedia</taxon>
        <taxon>Thoracica</taxon>
        <taxon>Thoracicalcarea</taxon>
        <taxon>Balanomorpha</taxon>
        <taxon>Balanoidea</taxon>
        <taxon>Balanidae</taxon>
        <taxon>Amphibalaninae</taxon>
        <taxon>Amphibalanus</taxon>
    </lineage>
</organism>
<keyword evidence="6 11" id="KW-1133">Transmembrane helix</keyword>
<comment type="subcellular location">
    <subcellularLocation>
        <location evidence="1">Membrane</location>
        <topology evidence="1">Single-pass type I membrane protein</topology>
    </subcellularLocation>
</comment>
<feature type="chain" id="PRO_5025551565" evidence="12">
    <location>
        <begin position="25"/>
        <end position="1410"/>
    </location>
</feature>
<name>A0A6A4X8W7_AMPAM</name>
<feature type="domain" description="F5/8 type C" evidence="13">
    <location>
        <begin position="51"/>
        <end position="205"/>
    </location>
</feature>
<dbReference type="SMART" id="SM00282">
    <property type="entry name" value="LamG"/>
    <property type="match status" value="4"/>
</dbReference>
<dbReference type="CDD" id="cd00110">
    <property type="entry name" value="LamG"/>
    <property type="match status" value="4"/>
</dbReference>
<evidence type="ECO:0000256" key="8">
    <source>
        <dbReference type="ARBA" id="ARBA00023157"/>
    </source>
</evidence>
<dbReference type="PANTHER" id="PTHR15036">
    <property type="entry name" value="PIKACHURIN-LIKE PROTEIN"/>
    <property type="match status" value="1"/>
</dbReference>
<feature type="domain" description="Laminin G" evidence="14">
    <location>
        <begin position="1061"/>
        <end position="1309"/>
    </location>
</feature>
<dbReference type="SUPFAM" id="SSF49899">
    <property type="entry name" value="Concanavalin A-like lectins/glucanases"/>
    <property type="match status" value="5"/>
</dbReference>
<evidence type="ECO:0000313" key="16">
    <source>
        <dbReference type="EMBL" id="KAF0314683.1"/>
    </source>
</evidence>
<dbReference type="InterPro" id="IPR000742">
    <property type="entry name" value="EGF"/>
</dbReference>
<evidence type="ECO:0000256" key="12">
    <source>
        <dbReference type="SAM" id="SignalP"/>
    </source>
</evidence>
<dbReference type="OrthoDB" id="26719at2759"/>
<evidence type="ECO:0000256" key="2">
    <source>
        <dbReference type="ARBA" id="ARBA00010241"/>
    </source>
</evidence>
<keyword evidence="7 11" id="KW-0472">Membrane</keyword>
<dbReference type="CDD" id="cd00054">
    <property type="entry name" value="EGF_CA"/>
    <property type="match status" value="1"/>
</dbReference>
<dbReference type="PANTHER" id="PTHR15036:SF91">
    <property type="entry name" value="NEUREXIN-4"/>
    <property type="match status" value="1"/>
</dbReference>
<dbReference type="InterPro" id="IPR008979">
    <property type="entry name" value="Galactose-bd-like_sf"/>
</dbReference>
<dbReference type="FunFam" id="2.60.120.260:FF:000016">
    <property type="entry name" value="Contactin-associated protein-like 4 isoform 1"/>
    <property type="match status" value="1"/>
</dbReference>
<comment type="similarity">
    <text evidence="2">Belongs to the neurexin family.</text>
</comment>
<evidence type="ECO:0000256" key="5">
    <source>
        <dbReference type="ARBA" id="ARBA00022729"/>
    </source>
</evidence>